<evidence type="ECO:0000313" key="2">
    <source>
        <dbReference type="Proteomes" id="UP000637578"/>
    </source>
</evidence>
<dbReference type="Proteomes" id="UP000637578">
    <property type="component" value="Unassembled WGS sequence"/>
</dbReference>
<evidence type="ECO:0000313" key="1">
    <source>
        <dbReference type="EMBL" id="GGM55830.1"/>
    </source>
</evidence>
<dbReference type="AlphaFoldDB" id="A0A8J3CEZ6"/>
<dbReference type="EMBL" id="BMMK01000011">
    <property type="protein sequence ID" value="GGM55830.1"/>
    <property type="molecule type" value="Genomic_DNA"/>
</dbReference>
<dbReference type="RefSeq" id="WP_189057819.1">
    <property type="nucleotide sequence ID" value="NZ_BMMK01000011.1"/>
</dbReference>
<reference evidence="1" key="1">
    <citation type="journal article" date="2014" name="Int. J. Syst. Evol. Microbiol.">
        <title>Complete genome sequence of Corynebacterium casei LMG S-19264T (=DSM 44701T), isolated from a smear-ripened cheese.</title>
        <authorList>
            <consortium name="US DOE Joint Genome Institute (JGI-PGF)"/>
            <person name="Walter F."/>
            <person name="Albersmeier A."/>
            <person name="Kalinowski J."/>
            <person name="Ruckert C."/>
        </authorList>
    </citation>
    <scope>NUCLEOTIDE SEQUENCE</scope>
    <source>
        <strain evidence="1">CGMCC 4.5737</strain>
    </source>
</reference>
<comment type="caution">
    <text evidence="1">The sequence shown here is derived from an EMBL/GenBank/DDBJ whole genome shotgun (WGS) entry which is preliminary data.</text>
</comment>
<keyword evidence="2" id="KW-1185">Reference proteome</keyword>
<reference evidence="1" key="2">
    <citation type="submission" date="2020-09" db="EMBL/GenBank/DDBJ databases">
        <authorList>
            <person name="Sun Q."/>
            <person name="Zhou Y."/>
        </authorList>
    </citation>
    <scope>NUCLEOTIDE SEQUENCE</scope>
    <source>
        <strain evidence="1">CGMCC 4.5737</strain>
    </source>
</reference>
<sequence>MRQHILKLRIEWCRIREAFWGIAIDVLRNVNARLAVKAADRWADAWVTRLLLEERLRDAGGTE</sequence>
<organism evidence="1 2">
    <name type="scientific">Longimycelium tulufanense</name>
    <dbReference type="NCBI Taxonomy" id="907463"/>
    <lineage>
        <taxon>Bacteria</taxon>
        <taxon>Bacillati</taxon>
        <taxon>Actinomycetota</taxon>
        <taxon>Actinomycetes</taxon>
        <taxon>Pseudonocardiales</taxon>
        <taxon>Pseudonocardiaceae</taxon>
        <taxon>Longimycelium</taxon>
    </lineage>
</organism>
<protein>
    <submittedName>
        <fullName evidence="1">Uncharacterized protein</fullName>
    </submittedName>
</protein>
<name>A0A8J3CEZ6_9PSEU</name>
<gene>
    <name evidence="1" type="ORF">GCM10012275_28680</name>
</gene>
<proteinExistence type="predicted"/>
<accession>A0A8J3CEZ6</accession>